<proteinExistence type="predicted"/>
<evidence type="ECO:0000256" key="3">
    <source>
        <dbReference type="ARBA" id="ARBA00022989"/>
    </source>
</evidence>
<accession>A0AA36G5M6</accession>
<dbReference type="CDD" id="cd14978">
    <property type="entry name" value="7tmA_FMRFamide_R-like"/>
    <property type="match status" value="1"/>
</dbReference>
<dbReference type="InterPro" id="IPR000276">
    <property type="entry name" value="GPCR_Rhodpsn"/>
</dbReference>
<evidence type="ECO:0000256" key="2">
    <source>
        <dbReference type="ARBA" id="ARBA00022692"/>
    </source>
</evidence>
<dbReference type="GO" id="GO:0016020">
    <property type="term" value="C:membrane"/>
    <property type="evidence" value="ECO:0007669"/>
    <property type="project" value="UniProtKB-SubCell"/>
</dbReference>
<feature type="transmembrane region" description="Helical" evidence="5">
    <location>
        <begin position="522"/>
        <end position="547"/>
    </location>
</feature>
<feature type="transmembrane region" description="Helical" evidence="5">
    <location>
        <begin position="567"/>
        <end position="587"/>
    </location>
</feature>
<dbReference type="Pfam" id="PF00001">
    <property type="entry name" value="7tm_1"/>
    <property type="match status" value="1"/>
</dbReference>
<dbReference type="PANTHER" id="PTHR46641:SF1">
    <property type="entry name" value="G-PROTEIN COUPLED RECEPTORS FAMILY 1 PROFILE DOMAIN-CONTAINING PROTEIN"/>
    <property type="match status" value="1"/>
</dbReference>
<feature type="transmembrane region" description="Helical" evidence="5">
    <location>
        <begin position="608"/>
        <end position="628"/>
    </location>
</feature>
<keyword evidence="8" id="KW-1185">Reference proteome</keyword>
<dbReference type="PANTHER" id="PTHR46641">
    <property type="entry name" value="FMRFAMIDE RECEPTOR-RELATED"/>
    <property type="match status" value="1"/>
</dbReference>
<feature type="transmembrane region" description="Helical" evidence="5">
    <location>
        <begin position="755"/>
        <end position="775"/>
    </location>
</feature>
<evidence type="ECO:0000259" key="6">
    <source>
        <dbReference type="PROSITE" id="PS50262"/>
    </source>
</evidence>
<feature type="transmembrane region" description="Helical" evidence="5">
    <location>
        <begin position="486"/>
        <end position="510"/>
    </location>
</feature>
<keyword evidence="2 5" id="KW-0812">Transmembrane</keyword>
<dbReference type="InterPro" id="IPR052954">
    <property type="entry name" value="GPCR-Ligand_Int"/>
</dbReference>
<evidence type="ECO:0000256" key="5">
    <source>
        <dbReference type="SAM" id="Phobius"/>
    </source>
</evidence>
<feature type="domain" description="G-protein coupled receptors family 1 profile" evidence="6">
    <location>
        <begin position="502"/>
        <end position="772"/>
    </location>
</feature>
<protein>
    <recommendedName>
        <fullName evidence="6">G-protein coupled receptors family 1 profile domain-containing protein</fullName>
    </recommendedName>
</protein>
<name>A0AA36G5M6_9BILA</name>
<sequence>MAHLRSSLIGNAAGTIDGFDLSNEAFDGAWQYVCEKFGSPELRKVAIYDRLVGLRCPDDDPKDVSRFLNQVVGLLAQAKRVGLDQNQRAIQQAIEKALPSWMKPYLFSARLTAALWNTDALMAHLPRLVELAPAKPVALGRPLVSATTTLSSHVENVGGTPTKGPNRPTPQLPCFLCSTPEDPQLHRVRDCPVVTTPAARLACLKRLDRCHRCLRRRKPGQPPCSCSRRCSRCQGTHHDLVCHGDSAEAPVPPPVPSSPRPCAAPVANAEEILPEATTAVASQPAAQAPTSLLLVQVPVRNPLTGQQVTVWAILDSGANRCYATNQLKTSLGLTESPPCALAVNTFGGQTLQRTYGTISLTVVLDDGLLDVETLCTPIIVAPISTRVLRPNHPPRLSSLVPKTVQPSLLLGGPAFWRVVRARHEDHRLKGYWLIDTAAGPIVQAQIDHEGLMDVEPEPDLEANCGRNNISCACHFQYEYYRPDDRITLGLIALPIMAFGICANLTSVRIFTHRLMSSSSINWYLAALSVSDTIILIASFVVLCAPRLAEYLTMWKVGYWSYLATPIMYGIMTIAQTASVYLTVGVSVHRYIGVCHPYKAPQLLPKKRVAYVIIGIIAFSILFNITRLFEVNVSNVCYRVNIDYYMPHLIPTLLRQANMYKLIFHGWMHTLIMFIVPFLLLIGFNSMVLHAVRRSRRMHAAGGGESDEMSKKAERKERQTSIMLVAVVILFLACNTLCFISNIYENLEIPLEVLVTTSNFLVIINASVNICIYMLFSEKYRLLLRHYLCCDWSRQGEMLLNSVMA</sequence>
<dbReference type="PROSITE" id="PS50262">
    <property type="entry name" value="G_PROTEIN_RECEP_F1_2"/>
    <property type="match status" value="1"/>
</dbReference>
<keyword evidence="4 5" id="KW-0472">Membrane</keyword>
<keyword evidence="3 5" id="KW-1133">Transmembrane helix</keyword>
<evidence type="ECO:0000313" key="7">
    <source>
        <dbReference type="EMBL" id="CAJ0573722.1"/>
    </source>
</evidence>
<gene>
    <name evidence="7" type="ORF">MSPICULIGERA_LOCUS12072</name>
</gene>
<evidence type="ECO:0000256" key="1">
    <source>
        <dbReference type="ARBA" id="ARBA00004370"/>
    </source>
</evidence>
<comment type="caution">
    <text evidence="7">The sequence shown here is derived from an EMBL/GenBank/DDBJ whole genome shotgun (WGS) entry which is preliminary data.</text>
</comment>
<dbReference type="Proteomes" id="UP001177023">
    <property type="component" value="Unassembled WGS sequence"/>
</dbReference>
<dbReference type="GO" id="GO:0004930">
    <property type="term" value="F:G protein-coupled receptor activity"/>
    <property type="evidence" value="ECO:0007669"/>
    <property type="project" value="InterPro"/>
</dbReference>
<feature type="transmembrane region" description="Helical" evidence="5">
    <location>
        <begin position="666"/>
        <end position="688"/>
    </location>
</feature>
<feature type="non-terminal residue" evidence="7">
    <location>
        <position position="1"/>
    </location>
</feature>
<dbReference type="EMBL" id="CATQJA010002622">
    <property type="protein sequence ID" value="CAJ0573722.1"/>
    <property type="molecule type" value="Genomic_DNA"/>
</dbReference>
<evidence type="ECO:0000313" key="8">
    <source>
        <dbReference type="Proteomes" id="UP001177023"/>
    </source>
</evidence>
<evidence type="ECO:0000256" key="4">
    <source>
        <dbReference type="ARBA" id="ARBA00023136"/>
    </source>
</evidence>
<dbReference type="PRINTS" id="PR00237">
    <property type="entry name" value="GPCRRHODOPSN"/>
</dbReference>
<feature type="transmembrane region" description="Helical" evidence="5">
    <location>
        <begin position="720"/>
        <end position="743"/>
    </location>
</feature>
<dbReference type="AlphaFoldDB" id="A0AA36G5M6"/>
<dbReference type="SUPFAM" id="SSF81321">
    <property type="entry name" value="Family A G protein-coupled receptor-like"/>
    <property type="match status" value="1"/>
</dbReference>
<organism evidence="7 8">
    <name type="scientific">Mesorhabditis spiculigera</name>
    <dbReference type="NCBI Taxonomy" id="96644"/>
    <lineage>
        <taxon>Eukaryota</taxon>
        <taxon>Metazoa</taxon>
        <taxon>Ecdysozoa</taxon>
        <taxon>Nematoda</taxon>
        <taxon>Chromadorea</taxon>
        <taxon>Rhabditida</taxon>
        <taxon>Rhabditina</taxon>
        <taxon>Rhabditomorpha</taxon>
        <taxon>Rhabditoidea</taxon>
        <taxon>Rhabditidae</taxon>
        <taxon>Mesorhabditinae</taxon>
        <taxon>Mesorhabditis</taxon>
    </lineage>
</organism>
<dbReference type="Gene3D" id="1.20.1070.10">
    <property type="entry name" value="Rhodopsin 7-helix transmembrane proteins"/>
    <property type="match status" value="1"/>
</dbReference>
<comment type="subcellular location">
    <subcellularLocation>
        <location evidence="1">Membrane</location>
    </subcellularLocation>
</comment>
<dbReference type="InterPro" id="IPR017452">
    <property type="entry name" value="GPCR_Rhodpsn_7TM"/>
</dbReference>
<reference evidence="7" key="1">
    <citation type="submission" date="2023-06" db="EMBL/GenBank/DDBJ databases">
        <authorList>
            <person name="Delattre M."/>
        </authorList>
    </citation>
    <scope>NUCLEOTIDE SEQUENCE</scope>
    <source>
        <strain evidence="7">AF72</strain>
    </source>
</reference>